<reference evidence="3 6" key="2">
    <citation type="submission" date="2011-04" db="EMBL/GenBank/DDBJ databases">
        <title>The complete genome of Selenomonas sputigena DSM 20758.</title>
        <authorList>
            <consortium name="US DOE Joint Genome Institute (JGI-PGF)"/>
            <person name="Lucas S."/>
            <person name="Copeland A."/>
            <person name="Lapidus A."/>
            <person name="Bruce D."/>
            <person name="Goodwin L."/>
            <person name="Pitluck S."/>
            <person name="Peters L."/>
            <person name="Kyrpides N."/>
            <person name="Mavromatis K."/>
            <person name="Ivanova N."/>
            <person name="Ovchinnikova G."/>
            <person name="Teshima H."/>
            <person name="Detter J.C."/>
            <person name="Tapia R."/>
            <person name="Han C."/>
            <person name="Land M."/>
            <person name="Hauser L."/>
            <person name="Markowitz V."/>
            <person name="Cheng J.-F."/>
            <person name="Hugenholtz P."/>
            <person name="Woyke T."/>
            <person name="Wu D."/>
            <person name="Gronow S."/>
            <person name="Wellnitz S."/>
            <person name="Schneider S."/>
            <person name="Klenk H.-P."/>
            <person name="Eisen J.A."/>
        </authorList>
    </citation>
    <scope>NUCLEOTIDE SEQUENCE [LARGE SCALE GENOMIC DNA]</scope>
    <source>
        <strain evidence="3">ATCC 35185</strain>
        <strain evidence="6">ATCC 35185 / DSM 20758 / VPI D19B-28</strain>
    </source>
</reference>
<dbReference type="EMBL" id="ACKP02000014">
    <property type="protein sequence ID" value="EEX77842.1"/>
    <property type="molecule type" value="Genomic_DNA"/>
</dbReference>
<evidence type="ECO:0000313" key="5">
    <source>
        <dbReference type="Proteomes" id="UP000003505"/>
    </source>
</evidence>
<dbReference type="InterPro" id="IPR029021">
    <property type="entry name" value="Prot-tyrosine_phosphatase-like"/>
</dbReference>
<accession>C9LTG6</accession>
<dbReference type="SUPFAM" id="SSF52799">
    <property type="entry name" value="(Phosphotyrosine protein) phosphatases II"/>
    <property type="match status" value="1"/>
</dbReference>
<evidence type="ECO:0000259" key="2">
    <source>
        <dbReference type="PROSITE" id="PS50056"/>
    </source>
</evidence>
<dbReference type="Proteomes" id="UP000011124">
    <property type="component" value="Chromosome"/>
</dbReference>
<keyword evidence="1" id="KW-0732">Signal</keyword>
<keyword evidence="6" id="KW-1185">Reference proteome</keyword>
<dbReference type="InterPro" id="IPR000387">
    <property type="entry name" value="Tyr_Pase_dom"/>
</dbReference>
<dbReference type="InterPro" id="IPR016130">
    <property type="entry name" value="Tyr_Pase_AS"/>
</dbReference>
<dbReference type="Pfam" id="PF14566">
    <property type="entry name" value="PTPlike_phytase"/>
    <property type="match status" value="1"/>
</dbReference>
<dbReference type="OrthoDB" id="21920at2"/>
<dbReference type="KEGG" id="ssg:Selsp_1458"/>
<dbReference type="Gene3D" id="3.30.70.1690">
    <property type="match status" value="1"/>
</dbReference>
<dbReference type="AlphaFoldDB" id="C9LTG6"/>
<evidence type="ECO:0000256" key="1">
    <source>
        <dbReference type="SAM" id="SignalP"/>
    </source>
</evidence>
<reference evidence="4 5" key="1">
    <citation type="submission" date="2009-09" db="EMBL/GenBank/DDBJ databases">
        <authorList>
            <person name="Weinstock G."/>
            <person name="Sodergren E."/>
            <person name="Clifton S."/>
            <person name="Fulton L."/>
            <person name="Fulton B."/>
            <person name="Courtney L."/>
            <person name="Fronick C."/>
            <person name="Harrison M."/>
            <person name="Strong C."/>
            <person name="Farmer C."/>
            <person name="Delahaunty K."/>
            <person name="Markovic C."/>
            <person name="Hall O."/>
            <person name="Minx P."/>
            <person name="Tomlinson C."/>
            <person name="Mitreva M."/>
            <person name="Nelson J."/>
            <person name="Hou S."/>
            <person name="Wollam A."/>
            <person name="Pepin K.H."/>
            <person name="Johnson M."/>
            <person name="Bhonagiri V."/>
            <person name="Nash W.E."/>
            <person name="Warren W."/>
            <person name="Chinwalla A."/>
            <person name="Mardis E.R."/>
            <person name="Wilson R.K."/>
        </authorList>
    </citation>
    <scope>NUCLEOTIDE SEQUENCE [LARGE SCALE GENOMIC DNA]</scope>
    <source>
        <strain evidence="4">ATCC 35185</strain>
        <strain evidence="5">ATCC 35185 / DSM 20758 / VPI D19B-28</strain>
    </source>
</reference>
<sequence length="334" mass="37515">MQRKMWMSLCAAVLLVLGAMFGMAGRASAADAPPRMRNAGYIWRIDADDVRGLPRNFRTMEDEFHAPYKKDMDDSYVPTREGLERLHASGSGEFSASGLQSLLEALAEKTQMPICIVDLREESHGFFDGIAVSWYGEHDWGNVGLTQEEALADEAERIHGAAGQMTAVAHLGGEKNPLDEHEIFVEEAQTEKELVEAAGLRYKRIAATDHIWPSPAAVDEFVQFYKSMPEDVWLHFHCQAGEGRTTEFLAMYDILKNPAVPLQDILYRQCLLGGSYVAHVEPEGSTYWKVPYYAEKAKHIALFYRYVQENEGAGFAVSWSDWLLAHESDDDADE</sequence>
<evidence type="ECO:0000313" key="3">
    <source>
        <dbReference type="EMBL" id="AEC00416.1"/>
    </source>
</evidence>
<dbReference type="CDD" id="cd14495">
    <property type="entry name" value="PTPLP-like"/>
    <property type="match status" value="1"/>
</dbReference>
<protein>
    <submittedName>
        <fullName evidence="3">Protein tyrosine phosphatase II superfamily protein</fullName>
    </submittedName>
</protein>
<dbReference type="PROSITE" id="PS00383">
    <property type="entry name" value="TYR_PHOSPHATASE_1"/>
    <property type="match status" value="1"/>
</dbReference>
<dbReference type="HOGENOM" id="CLU_061993_0_0_9"/>
<evidence type="ECO:0000313" key="4">
    <source>
        <dbReference type="EMBL" id="EEX77842.1"/>
    </source>
</evidence>
<dbReference type="STRING" id="546271.Selsp_1458"/>
<dbReference type="EMBL" id="CP002637">
    <property type="protein sequence ID" value="AEC00416.1"/>
    <property type="molecule type" value="Genomic_DNA"/>
</dbReference>
<feature type="signal peptide" evidence="1">
    <location>
        <begin position="1"/>
        <end position="29"/>
    </location>
</feature>
<name>C9LTG6_SELS3</name>
<feature type="chain" id="PRO_5010493983" evidence="1">
    <location>
        <begin position="30"/>
        <end position="334"/>
    </location>
</feature>
<dbReference type="SMART" id="SM01301">
    <property type="entry name" value="PTPlike_phytase"/>
    <property type="match status" value="1"/>
</dbReference>
<dbReference type="RefSeq" id="WP_006191794.1">
    <property type="nucleotide sequence ID" value="NC_015437.1"/>
</dbReference>
<dbReference type="Proteomes" id="UP000003505">
    <property type="component" value="Unassembled WGS sequence"/>
</dbReference>
<gene>
    <name evidence="3" type="ordered locus">Selsp_1458</name>
    <name evidence="4" type="ORF">SELSPUOL_00749</name>
</gene>
<evidence type="ECO:0000313" key="6">
    <source>
        <dbReference type="Proteomes" id="UP000011124"/>
    </source>
</evidence>
<feature type="domain" description="Tyrosine specific protein phosphatases" evidence="2">
    <location>
        <begin position="219"/>
        <end position="266"/>
    </location>
</feature>
<dbReference type="Gene3D" id="3.90.190.10">
    <property type="entry name" value="Protein tyrosine phosphatase superfamily"/>
    <property type="match status" value="1"/>
</dbReference>
<proteinExistence type="predicted"/>
<dbReference type="eggNOG" id="COG5599">
    <property type="taxonomic scope" value="Bacteria"/>
</dbReference>
<organism evidence="4 5">
    <name type="scientific">Selenomonas sputigena (strain ATCC 35185 / DSM 20758 / CCUG 44933 / VPI D19B-28)</name>
    <dbReference type="NCBI Taxonomy" id="546271"/>
    <lineage>
        <taxon>Bacteria</taxon>
        <taxon>Bacillati</taxon>
        <taxon>Bacillota</taxon>
        <taxon>Negativicutes</taxon>
        <taxon>Selenomonadales</taxon>
        <taxon>Selenomonadaceae</taxon>
        <taxon>Selenomonas</taxon>
    </lineage>
</organism>
<dbReference type="PROSITE" id="PS50056">
    <property type="entry name" value="TYR_PHOSPHATASE_2"/>
    <property type="match status" value="1"/>
</dbReference>